<feature type="compositionally biased region" description="Low complexity" evidence="1">
    <location>
        <begin position="210"/>
        <end position="219"/>
    </location>
</feature>
<evidence type="ECO:0000313" key="2">
    <source>
        <dbReference type="EMBL" id="EEH53017.1"/>
    </source>
</evidence>
<dbReference type="KEGG" id="mpp:MICPUCDRAFT_52727"/>
<organism evidence="3">
    <name type="scientific">Micromonas pusilla (strain CCMP1545)</name>
    <name type="common">Picoplanktonic green alga</name>
    <dbReference type="NCBI Taxonomy" id="564608"/>
    <lineage>
        <taxon>Eukaryota</taxon>
        <taxon>Viridiplantae</taxon>
        <taxon>Chlorophyta</taxon>
        <taxon>Mamiellophyceae</taxon>
        <taxon>Mamiellales</taxon>
        <taxon>Mamiellaceae</taxon>
        <taxon>Micromonas</taxon>
    </lineage>
</organism>
<dbReference type="Proteomes" id="UP000001876">
    <property type="component" value="Unassembled WGS sequence"/>
</dbReference>
<sequence>MHELECHCWRANDRNARLQEGVAEFFANARPELEGWKDALLSRDDLFASSAITVGMGSVHAQLMLVTKGMDGPDGVSKASAGAPTPGKELERRARRFEQNARGKGGEKLSDDDDEYDDENASPGSRGFRGFGKAGVAASLGLQSLRRNLPTDPRDVADAVESPDRDARRSERAAAVRASYTRPERASRTAAASGYPEERGSWNDVENGGAAAAAATTTTRRARRSAALDADDADVTAPRTSRRDRRGGGVVSTGSSLLSERRAARHPAAGTDGDGSGAVAPRSRTALSHEVESIEDAPLNGDGGAADVVAASRREARSARLAAAGGGGGGGSHSPVDDAAGVEARRRYLDIEPGGRRRRNAPL</sequence>
<dbReference type="AlphaFoldDB" id="C1N4Y9"/>
<feature type="compositionally biased region" description="Basic and acidic residues" evidence="1">
    <location>
        <begin position="152"/>
        <end position="174"/>
    </location>
</feature>
<evidence type="ECO:0000313" key="3">
    <source>
        <dbReference type="Proteomes" id="UP000001876"/>
    </source>
</evidence>
<dbReference type="GeneID" id="9688317"/>
<name>C1N4Y9_MICPC</name>
<evidence type="ECO:0000256" key="1">
    <source>
        <dbReference type="SAM" id="MobiDB-lite"/>
    </source>
</evidence>
<dbReference type="EMBL" id="GG663747">
    <property type="protein sequence ID" value="EEH53017.1"/>
    <property type="molecule type" value="Genomic_DNA"/>
</dbReference>
<keyword evidence="3" id="KW-1185">Reference proteome</keyword>
<feature type="compositionally biased region" description="Basic and acidic residues" evidence="1">
    <location>
        <begin position="97"/>
        <end position="109"/>
    </location>
</feature>
<feature type="compositionally biased region" description="Acidic residues" evidence="1">
    <location>
        <begin position="110"/>
        <end position="120"/>
    </location>
</feature>
<feature type="region of interest" description="Disordered" evidence="1">
    <location>
        <begin position="144"/>
        <end position="341"/>
    </location>
</feature>
<gene>
    <name evidence="2" type="ORF">MICPUCDRAFT_52727</name>
</gene>
<proteinExistence type="predicted"/>
<protein>
    <submittedName>
        <fullName evidence="2">Predicted protein</fullName>
    </submittedName>
</protein>
<reference evidence="2 3" key="1">
    <citation type="journal article" date="2009" name="Science">
        <title>Green evolution and dynamic adaptations revealed by genomes of the marine picoeukaryotes Micromonas.</title>
        <authorList>
            <person name="Worden A.Z."/>
            <person name="Lee J.H."/>
            <person name="Mock T."/>
            <person name="Rouze P."/>
            <person name="Simmons M.P."/>
            <person name="Aerts A.L."/>
            <person name="Allen A.E."/>
            <person name="Cuvelier M.L."/>
            <person name="Derelle E."/>
            <person name="Everett M.V."/>
            <person name="Foulon E."/>
            <person name="Grimwood J."/>
            <person name="Gundlach H."/>
            <person name="Henrissat B."/>
            <person name="Napoli C."/>
            <person name="McDonald S.M."/>
            <person name="Parker M.S."/>
            <person name="Rombauts S."/>
            <person name="Salamov A."/>
            <person name="Von Dassow P."/>
            <person name="Badger J.H."/>
            <person name="Coutinho P.M."/>
            <person name="Demir E."/>
            <person name="Dubchak I."/>
            <person name="Gentemann C."/>
            <person name="Eikrem W."/>
            <person name="Gready J.E."/>
            <person name="John U."/>
            <person name="Lanier W."/>
            <person name="Lindquist E.A."/>
            <person name="Lucas S."/>
            <person name="Mayer K.F."/>
            <person name="Moreau H."/>
            <person name="Not F."/>
            <person name="Otillar R."/>
            <person name="Panaud O."/>
            <person name="Pangilinan J."/>
            <person name="Paulsen I."/>
            <person name="Piegu B."/>
            <person name="Poliakov A."/>
            <person name="Robbens S."/>
            <person name="Schmutz J."/>
            <person name="Toulza E."/>
            <person name="Wyss T."/>
            <person name="Zelensky A."/>
            <person name="Zhou K."/>
            <person name="Armbrust E.V."/>
            <person name="Bhattacharya D."/>
            <person name="Goodenough U.W."/>
            <person name="Van de Peer Y."/>
            <person name="Grigoriev I.V."/>
        </authorList>
    </citation>
    <scope>NUCLEOTIDE SEQUENCE [LARGE SCALE GENOMIC DNA]</scope>
    <source>
        <strain evidence="2 3">CCMP1545</strain>
    </source>
</reference>
<dbReference type="OrthoDB" id="184109at2759"/>
<feature type="region of interest" description="Disordered" evidence="1">
    <location>
        <begin position="97"/>
        <end position="130"/>
    </location>
</feature>
<dbReference type="RefSeq" id="XP_003063078.1">
    <property type="nucleotide sequence ID" value="XM_003063032.1"/>
</dbReference>
<accession>C1N4Y9</accession>